<evidence type="ECO:0000313" key="2">
    <source>
        <dbReference type="EMBL" id="KAL3875742.1"/>
    </source>
</evidence>
<keyword evidence="3" id="KW-1185">Reference proteome</keyword>
<accession>A0ABD3WPN0</accession>
<protein>
    <submittedName>
        <fullName evidence="2">Uncharacterized protein</fullName>
    </submittedName>
</protein>
<dbReference type="Proteomes" id="UP001634394">
    <property type="component" value="Unassembled WGS sequence"/>
</dbReference>
<organism evidence="2 3">
    <name type="scientific">Sinanodonta woodiana</name>
    <name type="common">Chinese pond mussel</name>
    <name type="synonym">Anodonta woodiana</name>
    <dbReference type="NCBI Taxonomy" id="1069815"/>
    <lineage>
        <taxon>Eukaryota</taxon>
        <taxon>Metazoa</taxon>
        <taxon>Spiralia</taxon>
        <taxon>Lophotrochozoa</taxon>
        <taxon>Mollusca</taxon>
        <taxon>Bivalvia</taxon>
        <taxon>Autobranchia</taxon>
        <taxon>Heteroconchia</taxon>
        <taxon>Palaeoheterodonta</taxon>
        <taxon>Unionida</taxon>
        <taxon>Unionoidea</taxon>
        <taxon>Unionidae</taxon>
        <taxon>Unioninae</taxon>
        <taxon>Sinanodonta</taxon>
    </lineage>
</organism>
<evidence type="ECO:0000313" key="3">
    <source>
        <dbReference type="Proteomes" id="UP001634394"/>
    </source>
</evidence>
<name>A0ABD3WPN0_SINWO</name>
<dbReference type="AlphaFoldDB" id="A0ABD3WPN0"/>
<gene>
    <name evidence="2" type="ORF">ACJMK2_033662</name>
</gene>
<keyword evidence="1" id="KW-0732">Signal</keyword>
<proteinExistence type="predicted"/>
<dbReference type="EMBL" id="JBJQND010000005">
    <property type="protein sequence ID" value="KAL3875742.1"/>
    <property type="molecule type" value="Genomic_DNA"/>
</dbReference>
<evidence type="ECO:0000256" key="1">
    <source>
        <dbReference type="SAM" id="SignalP"/>
    </source>
</evidence>
<reference evidence="2 3" key="1">
    <citation type="submission" date="2024-11" db="EMBL/GenBank/DDBJ databases">
        <title>Chromosome-level genome assembly of the freshwater bivalve Anodonta woodiana.</title>
        <authorList>
            <person name="Chen X."/>
        </authorList>
    </citation>
    <scope>NUCLEOTIDE SEQUENCE [LARGE SCALE GENOMIC DNA]</scope>
    <source>
        <strain evidence="2">MN2024</strain>
        <tissue evidence="2">Gills</tissue>
    </source>
</reference>
<sequence length="164" mass="18228">MIKKIMTVSRLQQACIIATCLLATFEFSSCQDDNTMAINFRNIARNGRVKPRPRNNRNFGGIPDFRTHLNNVDWRMYAPRPPTPEEVECHVEVQVTTRVGGRCIRLGGVDGPAVCQSGIHLDLLNSDCNQIMHARDALAAIEANLQGDYSTNSTSDPFADLPLQ</sequence>
<feature type="signal peptide" evidence="1">
    <location>
        <begin position="1"/>
        <end position="30"/>
    </location>
</feature>
<comment type="caution">
    <text evidence="2">The sequence shown here is derived from an EMBL/GenBank/DDBJ whole genome shotgun (WGS) entry which is preliminary data.</text>
</comment>
<feature type="chain" id="PRO_5044765503" evidence="1">
    <location>
        <begin position="31"/>
        <end position="164"/>
    </location>
</feature>